<dbReference type="InterPro" id="IPR002656">
    <property type="entry name" value="Acyl_transf_3_dom"/>
</dbReference>
<sequence>MVQILCLIFSAVAIFGIKGDNDISEVQYALMPELFYLDNYDLCMLNGETALFCTFVYHLQPVDNDTTIWVLIQNISSNPQNYRHDLLRHGICVPTHCDGTIGNTTKEEIEVCYNMKFEKLALKGHVSNLKCQTSQSPYTIDEYNIIFGAVLLLYLLFVLFASFYERFVLNSDKMHLYQKNLNKGNMFIAAFSIPKNWIRLRSNNTNPDHRKLKCIQGIRFYNMICVIMTHTIMAALGGPVANTLYTENTTRSVLNMLIANGWYAIQTFFVISGWLLSYHFYQMLEDMKKIKFTYIFVAIFNRYLRLAPSLAIMVGIHGTWLVHLSRGPYWDEMVGQEYRNCRKNGWTNLLFVNNYVDSDNMCLHQTWYIAADMQLFIMAIVILFFTSHYPKQLKRIFILLLVIGFLTPGIVHHVFWWFLTFGMCISLILIAVIFYDPTFEVTPLKSAFYWSCGKNIFALGIAIGIFGFTRKIGWFARWFCEFHPVQILGRLTYSAYIVHVAIIRWEAGYKRYPTSANDGIIFVAVLGDVVCSYLAGVVLCLLIEMPVSALQKLLASRSNRSKATLRKYSEKSLETLDMTSDINQT</sequence>
<proteinExistence type="predicted"/>
<feature type="transmembrane region" description="Helical" evidence="1">
    <location>
        <begin position="393"/>
        <end position="410"/>
    </location>
</feature>
<keyword evidence="2" id="KW-0732">Signal</keyword>
<keyword evidence="1" id="KW-0472">Membrane</keyword>
<feature type="signal peptide" evidence="2">
    <location>
        <begin position="1"/>
        <end position="19"/>
    </location>
</feature>
<evidence type="ECO:0000259" key="3">
    <source>
        <dbReference type="Pfam" id="PF01757"/>
    </source>
</evidence>
<name>A0ABD1ETW8_HYPHA</name>
<feature type="transmembrane region" description="Helical" evidence="1">
    <location>
        <begin position="261"/>
        <end position="281"/>
    </location>
</feature>
<feature type="domain" description="Acyltransferase 3" evidence="3">
    <location>
        <begin position="214"/>
        <end position="421"/>
    </location>
</feature>
<comment type="caution">
    <text evidence="4">The sequence shown here is derived from an EMBL/GenBank/DDBJ whole genome shotgun (WGS) entry which is preliminary data.</text>
</comment>
<dbReference type="AlphaFoldDB" id="A0ABD1ETW8"/>
<evidence type="ECO:0000256" key="2">
    <source>
        <dbReference type="SAM" id="SignalP"/>
    </source>
</evidence>
<dbReference type="Proteomes" id="UP001566132">
    <property type="component" value="Unassembled WGS sequence"/>
</dbReference>
<evidence type="ECO:0000313" key="5">
    <source>
        <dbReference type="Proteomes" id="UP001566132"/>
    </source>
</evidence>
<feature type="transmembrane region" description="Helical" evidence="1">
    <location>
        <begin position="302"/>
        <end position="323"/>
    </location>
</feature>
<feature type="transmembrane region" description="Helical" evidence="1">
    <location>
        <begin position="143"/>
        <end position="164"/>
    </location>
</feature>
<reference evidence="4 5" key="1">
    <citation type="submission" date="2024-05" db="EMBL/GenBank/DDBJ databases">
        <title>Genetic variation in Jamaican populations of the coffee berry borer (Hypothenemus hampei).</title>
        <authorList>
            <person name="Errbii M."/>
            <person name="Myrie A."/>
        </authorList>
    </citation>
    <scope>NUCLEOTIDE SEQUENCE [LARGE SCALE GENOMIC DNA]</scope>
    <source>
        <strain evidence="4">JA-Hopewell-2020-01-JO</strain>
        <tissue evidence="4">Whole body</tissue>
    </source>
</reference>
<dbReference type="Pfam" id="PF01757">
    <property type="entry name" value="Acyl_transf_3"/>
    <property type="match status" value="1"/>
</dbReference>
<keyword evidence="1" id="KW-0812">Transmembrane</keyword>
<keyword evidence="5" id="KW-1185">Reference proteome</keyword>
<feature type="transmembrane region" description="Helical" evidence="1">
    <location>
        <begin position="416"/>
        <end position="435"/>
    </location>
</feature>
<protein>
    <recommendedName>
        <fullName evidence="3">Acyltransferase 3 domain-containing protein</fullName>
    </recommendedName>
</protein>
<gene>
    <name evidence="4" type="ORF">ABEB36_007377</name>
</gene>
<organism evidence="4 5">
    <name type="scientific">Hypothenemus hampei</name>
    <name type="common">Coffee berry borer</name>
    <dbReference type="NCBI Taxonomy" id="57062"/>
    <lineage>
        <taxon>Eukaryota</taxon>
        <taxon>Metazoa</taxon>
        <taxon>Ecdysozoa</taxon>
        <taxon>Arthropoda</taxon>
        <taxon>Hexapoda</taxon>
        <taxon>Insecta</taxon>
        <taxon>Pterygota</taxon>
        <taxon>Neoptera</taxon>
        <taxon>Endopterygota</taxon>
        <taxon>Coleoptera</taxon>
        <taxon>Polyphaga</taxon>
        <taxon>Cucujiformia</taxon>
        <taxon>Curculionidae</taxon>
        <taxon>Scolytinae</taxon>
        <taxon>Hypothenemus</taxon>
    </lineage>
</organism>
<feature type="transmembrane region" description="Helical" evidence="1">
    <location>
        <begin position="447"/>
        <end position="468"/>
    </location>
</feature>
<evidence type="ECO:0000256" key="1">
    <source>
        <dbReference type="SAM" id="Phobius"/>
    </source>
</evidence>
<keyword evidence="1" id="KW-1133">Transmembrane helix</keyword>
<evidence type="ECO:0000313" key="4">
    <source>
        <dbReference type="EMBL" id="KAL1502201.1"/>
    </source>
</evidence>
<feature type="transmembrane region" description="Helical" evidence="1">
    <location>
        <begin position="520"/>
        <end position="543"/>
    </location>
</feature>
<dbReference type="PANTHER" id="PTHR11161">
    <property type="entry name" value="O-ACYLTRANSFERASE"/>
    <property type="match status" value="1"/>
</dbReference>
<dbReference type="InterPro" id="IPR052728">
    <property type="entry name" value="O2_lipid_transport_reg"/>
</dbReference>
<feature type="transmembrane region" description="Helical" evidence="1">
    <location>
        <begin position="220"/>
        <end position="241"/>
    </location>
</feature>
<dbReference type="PANTHER" id="PTHR11161:SF72">
    <property type="entry name" value="FI21449P1"/>
    <property type="match status" value="1"/>
</dbReference>
<feature type="chain" id="PRO_5044865269" description="Acyltransferase 3 domain-containing protein" evidence="2">
    <location>
        <begin position="20"/>
        <end position="585"/>
    </location>
</feature>
<feature type="transmembrane region" description="Helical" evidence="1">
    <location>
        <begin position="367"/>
        <end position="386"/>
    </location>
</feature>
<dbReference type="EMBL" id="JBDJPC010000005">
    <property type="protein sequence ID" value="KAL1502201.1"/>
    <property type="molecule type" value="Genomic_DNA"/>
</dbReference>
<accession>A0ABD1ETW8</accession>